<dbReference type="Pfam" id="PF00719">
    <property type="entry name" value="Pyrophosphatase"/>
    <property type="match status" value="1"/>
</dbReference>
<dbReference type="RefSeq" id="WP_037285244.1">
    <property type="nucleotide sequence ID" value="NZ_JEOB01000001.1"/>
</dbReference>
<evidence type="ECO:0000256" key="5">
    <source>
        <dbReference type="ARBA" id="ARBA00022842"/>
    </source>
</evidence>
<dbReference type="EMBL" id="JEOB01000001">
    <property type="protein sequence ID" value="EXM40854.1"/>
    <property type="molecule type" value="Genomic_DNA"/>
</dbReference>
<evidence type="ECO:0000256" key="1">
    <source>
        <dbReference type="ARBA" id="ARBA00001946"/>
    </source>
</evidence>
<dbReference type="GO" id="GO:0000287">
    <property type="term" value="F:magnesium ion binding"/>
    <property type="evidence" value="ECO:0007669"/>
    <property type="project" value="InterPro"/>
</dbReference>
<dbReference type="InterPro" id="IPR008162">
    <property type="entry name" value="Pyrophosphatase"/>
</dbReference>
<keyword evidence="4" id="KW-0378">Hydrolase</keyword>
<evidence type="ECO:0000313" key="6">
    <source>
        <dbReference type="EMBL" id="EXM40854.1"/>
    </source>
</evidence>
<comment type="caution">
    <text evidence="6">The sequence shown here is derived from an EMBL/GenBank/DDBJ whole genome shotgun (WGS) entry which is preliminary data.</text>
</comment>
<keyword evidence="5" id="KW-0460">Magnesium</keyword>
<dbReference type="GO" id="GO:0005737">
    <property type="term" value="C:cytoplasm"/>
    <property type="evidence" value="ECO:0007669"/>
    <property type="project" value="InterPro"/>
</dbReference>
<dbReference type="OrthoDB" id="9798247at2"/>
<accession>A0A011UJL5</accession>
<name>A0A011UJL5_RUMAL</name>
<dbReference type="Gene3D" id="3.90.80.10">
    <property type="entry name" value="Inorganic pyrophosphatase"/>
    <property type="match status" value="1"/>
</dbReference>
<dbReference type="GO" id="GO:0006796">
    <property type="term" value="P:phosphate-containing compound metabolic process"/>
    <property type="evidence" value="ECO:0007669"/>
    <property type="project" value="InterPro"/>
</dbReference>
<dbReference type="InterPro" id="IPR036649">
    <property type="entry name" value="Pyrophosphatase_sf"/>
</dbReference>
<dbReference type="GO" id="GO:0004427">
    <property type="term" value="F:inorganic diphosphate phosphatase activity"/>
    <property type="evidence" value="ECO:0007669"/>
    <property type="project" value="UniProtKB-EC"/>
</dbReference>
<dbReference type="EC" id="3.6.1.1" evidence="2"/>
<evidence type="ECO:0000313" key="7">
    <source>
        <dbReference type="Proteomes" id="UP000021369"/>
    </source>
</evidence>
<dbReference type="AlphaFoldDB" id="A0A011UJL5"/>
<gene>
    <name evidence="6" type="ORF">RASY3_04050</name>
</gene>
<dbReference type="Proteomes" id="UP000021369">
    <property type="component" value="Unassembled WGS sequence"/>
</dbReference>
<proteinExistence type="predicted"/>
<dbReference type="SUPFAM" id="SSF50324">
    <property type="entry name" value="Inorganic pyrophosphatase"/>
    <property type="match status" value="1"/>
</dbReference>
<organism evidence="6 7">
    <name type="scientific">Ruminococcus albus SY3</name>
    <dbReference type="NCBI Taxonomy" id="1341156"/>
    <lineage>
        <taxon>Bacteria</taxon>
        <taxon>Bacillati</taxon>
        <taxon>Bacillota</taxon>
        <taxon>Clostridia</taxon>
        <taxon>Eubacteriales</taxon>
        <taxon>Oscillospiraceae</taxon>
        <taxon>Ruminococcus</taxon>
    </lineage>
</organism>
<keyword evidence="7" id="KW-1185">Reference proteome</keyword>
<evidence type="ECO:0000256" key="4">
    <source>
        <dbReference type="ARBA" id="ARBA00022801"/>
    </source>
</evidence>
<reference evidence="6 7" key="1">
    <citation type="submission" date="2013-06" db="EMBL/GenBank/DDBJ databases">
        <title>Rumen cellulosomics: divergent fiber-degrading strategies revealed by comparative genome-wide analysis of six Ruminococcal strains.</title>
        <authorList>
            <person name="Dassa B."/>
            <person name="Borovok I."/>
            <person name="Lamed R."/>
            <person name="Flint H."/>
            <person name="Yeoman C.J."/>
            <person name="White B."/>
            <person name="Bayer E.A."/>
        </authorList>
    </citation>
    <scope>NUCLEOTIDE SEQUENCE [LARGE SCALE GENOMIC DNA]</scope>
    <source>
        <strain evidence="6 7">SY3</strain>
    </source>
</reference>
<dbReference type="PATRIC" id="fig|1341156.4.peg.525"/>
<comment type="cofactor">
    <cofactor evidence="1">
        <name>Mg(2+)</name>
        <dbReference type="ChEBI" id="CHEBI:18420"/>
    </cofactor>
</comment>
<protein>
    <recommendedName>
        <fullName evidence="2">inorganic diphosphatase</fullName>
        <ecNumber evidence="2">3.6.1.1</ecNumber>
    </recommendedName>
</protein>
<sequence>MIGDIVTVTVDRPLGSYHPEYKDMYYPINYGYIEGIIAPDGEEQDACILGVDEPVEKFTGKIIAVVHRADDVEEKWVVCPMDKTFSKEEIAEKIHFQEQYFQSEIIM</sequence>
<evidence type="ECO:0000256" key="3">
    <source>
        <dbReference type="ARBA" id="ARBA00022723"/>
    </source>
</evidence>
<keyword evidence="3" id="KW-0479">Metal-binding</keyword>
<evidence type="ECO:0000256" key="2">
    <source>
        <dbReference type="ARBA" id="ARBA00012146"/>
    </source>
</evidence>